<feature type="compositionally biased region" description="Polar residues" evidence="1">
    <location>
        <begin position="214"/>
        <end position="230"/>
    </location>
</feature>
<dbReference type="OrthoDB" id="416542at2759"/>
<feature type="region of interest" description="Disordered" evidence="1">
    <location>
        <begin position="192"/>
        <end position="234"/>
    </location>
</feature>
<gene>
    <name evidence="2" type="primary">cpr-6</name>
    <name evidence="2" type="ORF">SNAT2548_LOCUS21567</name>
</gene>
<reference evidence="2" key="1">
    <citation type="submission" date="2021-02" db="EMBL/GenBank/DDBJ databases">
        <authorList>
            <person name="Dougan E. K."/>
            <person name="Rhodes N."/>
            <person name="Thang M."/>
            <person name="Chan C."/>
        </authorList>
    </citation>
    <scope>NUCLEOTIDE SEQUENCE</scope>
</reference>
<comment type="caution">
    <text evidence="2">The sequence shown here is derived from an EMBL/GenBank/DDBJ whole genome shotgun (WGS) entry which is preliminary data.</text>
</comment>
<organism evidence="2 3">
    <name type="scientific">Symbiodinium natans</name>
    <dbReference type="NCBI Taxonomy" id="878477"/>
    <lineage>
        <taxon>Eukaryota</taxon>
        <taxon>Sar</taxon>
        <taxon>Alveolata</taxon>
        <taxon>Dinophyceae</taxon>
        <taxon>Suessiales</taxon>
        <taxon>Symbiodiniaceae</taxon>
        <taxon>Symbiodinium</taxon>
    </lineage>
</organism>
<dbReference type="EMBL" id="CAJNDS010002257">
    <property type="protein sequence ID" value="CAE7395998.1"/>
    <property type="molecule type" value="Genomic_DNA"/>
</dbReference>
<keyword evidence="3" id="KW-1185">Reference proteome</keyword>
<evidence type="ECO:0000313" key="3">
    <source>
        <dbReference type="Proteomes" id="UP000604046"/>
    </source>
</evidence>
<sequence>MFENSWQDVSQFAMVRVPRSRRKSWAETCIATVCGKRCGQEAWAANVPYCEEHAGHGDPSCAVAEIPTVGKILVAARPLPKGYRLAWWGRRCRKAEAKDLSRCFELSRGWVIDPTDHPGSLLQYCAAPGPSEASTLACTRKVLATTRASFGSWLFTTRHSISEGEQLLMPYSKPFFKERDLPWVNVGTAAHPARRRKGLPVGTLPAKRGPPLQAQKQPVQDGASGSQRKPSSLLKRPVPKFSTWAACLKGCCKSFSVR</sequence>
<dbReference type="Proteomes" id="UP000604046">
    <property type="component" value="Unassembled WGS sequence"/>
</dbReference>
<accession>A0A812QNU5</accession>
<protein>
    <submittedName>
        <fullName evidence="2">Cpr-6 protein</fullName>
    </submittedName>
</protein>
<evidence type="ECO:0000313" key="2">
    <source>
        <dbReference type="EMBL" id="CAE7395998.1"/>
    </source>
</evidence>
<proteinExistence type="predicted"/>
<dbReference type="AlphaFoldDB" id="A0A812QNU5"/>
<name>A0A812QNU5_9DINO</name>
<evidence type="ECO:0000256" key="1">
    <source>
        <dbReference type="SAM" id="MobiDB-lite"/>
    </source>
</evidence>